<feature type="binding site" evidence="15">
    <location>
        <position position="294"/>
    </location>
    <ligand>
        <name>Mg(2+)</name>
        <dbReference type="ChEBI" id="CHEBI:18420"/>
        <label>2</label>
    </ligand>
</feature>
<dbReference type="PANTHER" id="PTHR14217:SF24">
    <property type="entry name" value="INOSITOL-TETRAKISPHOSPHATE 1-KINASE 1"/>
    <property type="match status" value="1"/>
</dbReference>
<dbReference type="InterPro" id="IPR041429">
    <property type="entry name" value="ITPK1_N"/>
</dbReference>
<keyword evidence="18" id="KW-1185">Reference proteome</keyword>
<evidence type="ECO:0000313" key="18">
    <source>
        <dbReference type="Proteomes" id="UP000504608"/>
    </source>
</evidence>
<dbReference type="Gene3D" id="3.30.470.20">
    <property type="entry name" value="ATP-grasp fold, B domain"/>
    <property type="match status" value="1"/>
</dbReference>
<keyword evidence="3 13" id="KW-0808">Transferase</keyword>
<dbReference type="PANTHER" id="PTHR14217">
    <property type="entry name" value="INOSITOL-TETRAKISPHOSPHATE 1-KINASE"/>
    <property type="match status" value="1"/>
</dbReference>
<dbReference type="GO" id="GO:0032957">
    <property type="term" value="P:inositol trisphosphate metabolic process"/>
    <property type="evidence" value="ECO:0007669"/>
    <property type="project" value="InterPro"/>
</dbReference>
<dbReference type="GO" id="GO:0052726">
    <property type="term" value="F:inositol-1,3,4-trisphosphate 5-kinase activity"/>
    <property type="evidence" value="ECO:0007669"/>
    <property type="project" value="InterPro"/>
</dbReference>
<name>A0A6J1JBH8_CUCMA</name>
<dbReference type="Pfam" id="PF17927">
    <property type="entry name" value="Ins134_P3_kin_N"/>
    <property type="match status" value="1"/>
</dbReference>
<organism evidence="18 19">
    <name type="scientific">Cucurbita maxima</name>
    <name type="common">Pumpkin</name>
    <name type="synonym">Winter squash</name>
    <dbReference type="NCBI Taxonomy" id="3661"/>
    <lineage>
        <taxon>Eukaryota</taxon>
        <taxon>Viridiplantae</taxon>
        <taxon>Streptophyta</taxon>
        <taxon>Embryophyta</taxon>
        <taxon>Tracheophyta</taxon>
        <taxon>Spermatophyta</taxon>
        <taxon>Magnoliopsida</taxon>
        <taxon>eudicotyledons</taxon>
        <taxon>Gunneridae</taxon>
        <taxon>Pentapetalae</taxon>
        <taxon>rosids</taxon>
        <taxon>fabids</taxon>
        <taxon>Cucurbitales</taxon>
        <taxon>Cucurbitaceae</taxon>
        <taxon>Cucurbiteae</taxon>
        <taxon>Cucurbita</taxon>
    </lineage>
</organism>
<feature type="binding site" evidence="14">
    <location>
        <position position="147"/>
    </location>
    <ligand>
        <name>1D-myo-inositol 1,3,4-trisphosphate</name>
        <dbReference type="ChEBI" id="CHEBI:58414"/>
    </ligand>
</feature>
<feature type="binding site" evidence="14">
    <location>
        <position position="22"/>
    </location>
    <ligand>
        <name>1D-myo-inositol 1,3,4-trisphosphate</name>
        <dbReference type="ChEBI" id="CHEBI:58414"/>
    </ligand>
</feature>
<dbReference type="GO" id="GO:0000287">
    <property type="term" value="F:magnesium ion binding"/>
    <property type="evidence" value="ECO:0007669"/>
    <property type="project" value="InterPro"/>
</dbReference>
<keyword evidence="5 13" id="KW-0547">Nucleotide-binding</keyword>
<dbReference type="FunFam" id="3.30.1490.220:FF:000002">
    <property type="entry name" value="Inositol-tetrakisphosphate 1-kinase"/>
    <property type="match status" value="1"/>
</dbReference>
<evidence type="ECO:0000256" key="1">
    <source>
        <dbReference type="ARBA" id="ARBA00009601"/>
    </source>
</evidence>
<dbReference type="InterPro" id="IPR040464">
    <property type="entry name" value="InsP(3)kin_ATP-grasp"/>
</dbReference>
<dbReference type="KEGG" id="cmax:111484264"/>
<feature type="binding site" evidence="14">
    <location>
        <position position="63"/>
    </location>
    <ligand>
        <name>1D-myo-inositol 1,3,4-trisphosphate</name>
        <dbReference type="ChEBI" id="CHEBI:58414"/>
    </ligand>
</feature>
<evidence type="ECO:0000256" key="3">
    <source>
        <dbReference type="ARBA" id="ARBA00022679"/>
    </source>
</evidence>
<feature type="binding site" evidence="14">
    <location>
        <begin position="179"/>
        <end position="190"/>
    </location>
    <ligand>
        <name>ATP</name>
        <dbReference type="ChEBI" id="CHEBI:30616"/>
    </ligand>
</feature>
<comment type="catalytic activity">
    <reaction evidence="9">
        <text>1D-myo-inositol 3,4,5,6-tetrakisphosphate + ATP = 1D-myo-inositol 1,3,4,5,6-pentakisphosphate + ADP + H(+)</text>
        <dbReference type="Rhea" id="RHEA:12452"/>
        <dbReference type="ChEBI" id="CHEBI:15378"/>
        <dbReference type="ChEBI" id="CHEBI:30616"/>
        <dbReference type="ChEBI" id="CHEBI:57539"/>
        <dbReference type="ChEBI" id="CHEBI:57733"/>
        <dbReference type="ChEBI" id="CHEBI:456216"/>
        <dbReference type="EC" id="2.7.1.134"/>
    </reaction>
    <physiologicalReaction direction="left-to-right" evidence="9">
        <dbReference type="Rhea" id="RHEA:12453"/>
    </physiologicalReaction>
    <physiologicalReaction direction="right-to-left" evidence="9">
        <dbReference type="Rhea" id="RHEA:12454"/>
    </physiologicalReaction>
</comment>
<dbReference type="Pfam" id="PF05770">
    <property type="entry name" value="Ins134_P3_kin"/>
    <property type="match status" value="1"/>
</dbReference>
<evidence type="ECO:0000256" key="13">
    <source>
        <dbReference type="PIRNR" id="PIRNR038186"/>
    </source>
</evidence>
<dbReference type="RefSeq" id="XP_022986561.1">
    <property type="nucleotide sequence ID" value="XM_023130793.1"/>
</dbReference>
<feature type="binding site" evidence="15">
    <location>
        <position position="281"/>
    </location>
    <ligand>
        <name>Mg(2+)</name>
        <dbReference type="ChEBI" id="CHEBI:18420"/>
        <label>1</label>
    </ligand>
</feature>
<evidence type="ECO:0000256" key="12">
    <source>
        <dbReference type="ARBA" id="ARBA00051721"/>
    </source>
</evidence>
<feature type="binding site" evidence="15">
    <location>
        <position position="294"/>
    </location>
    <ligand>
        <name>Mg(2+)</name>
        <dbReference type="ChEBI" id="CHEBI:18420"/>
        <label>1</label>
    </ligand>
</feature>
<dbReference type="InterPro" id="IPR011761">
    <property type="entry name" value="ATP-grasp"/>
</dbReference>
<dbReference type="Proteomes" id="UP000504608">
    <property type="component" value="Unplaced"/>
</dbReference>
<dbReference type="PIRSF" id="PIRSF038186">
    <property type="entry name" value="ITPK"/>
    <property type="match status" value="1"/>
</dbReference>
<dbReference type="PROSITE" id="PS50975">
    <property type="entry name" value="ATP_GRASP"/>
    <property type="match status" value="1"/>
</dbReference>
<gene>
    <name evidence="19" type="primary">LOC111484264</name>
</gene>
<evidence type="ECO:0000256" key="7">
    <source>
        <dbReference type="ARBA" id="ARBA00022840"/>
    </source>
</evidence>
<dbReference type="Gene3D" id="3.40.50.11370">
    <property type="match status" value="1"/>
</dbReference>
<feature type="binding site" evidence="14">
    <location>
        <position position="158"/>
    </location>
    <ligand>
        <name>1D-myo-inositol 1,3,4-trisphosphate</name>
        <dbReference type="ChEBI" id="CHEBI:58414"/>
    </ligand>
</feature>
<dbReference type="GO" id="GO:0005524">
    <property type="term" value="F:ATP binding"/>
    <property type="evidence" value="ECO:0007669"/>
    <property type="project" value="UniProtKB-UniRule"/>
</dbReference>
<feature type="binding site" evidence="14">
    <location>
        <position position="98"/>
    </location>
    <ligand>
        <name>ATP</name>
        <dbReference type="ChEBI" id="CHEBI:30616"/>
    </ligand>
</feature>
<dbReference type="GO" id="GO:0005737">
    <property type="term" value="C:cytoplasm"/>
    <property type="evidence" value="ECO:0007669"/>
    <property type="project" value="TreeGrafter"/>
</dbReference>
<evidence type="ECO:0000256" key="2">
    <source>
        <dbReference type="ARBA" id="ARBA00011245"/>
    </source>
</evidence>
<evidence type="ECO:0000256" key="16">
    <source>
        <dbReference type="SAM" id="MobiDB-lite"/>
    </source>
</evidence>
<sequence length="346" mass="39027">MASSSSSSSNRLRVGYAFPPNKERNVIRPSLVDYAKLHGVDLVRIDIQTPLLHQGPFHCIIHKLYDDAWAEHLQDFASKNPDVVVVDRPDLIAQLYDRVSMLDVVSQVKVSDSGVRIEVPKQIVLKQEDGEIDSIRDLDVKFPVIAKPLASDGSAKSHEMSLVFNRRGLKDLETPVLLQEFVNHGGVMFKVYVAGEESVCVKRKSLPDVTETEEELEKKPDGAMKFSQISRAEEKSEKCDGAEKKAAAEKEEEIEMPPEKIVREVSNGLKEAMGIRLFNFDMIRDGNGTYYVIDINYLPGFAVLPEYEQFLTKFFKEVAEKKKKKVEEDDSAIEDGKAKPRCCCFQ</sequence>
<dbReference type="Gene3D" id="3.30.1490.220">
    <property type="match status" value="1"/>
</dbReference>
<dbReference type="InterPro" id="IPR008656">
    <property type="entry name" value="Inositol_tetrakis-P_1-kinase"/>
</dbReference>
<feature type="domain" description="ATP-grasp" evidence="17">
    <location>
        <begin position="109"/>
        <end position="327"/>
    </location>
</feature>
<comment type="catalytic activity">
    <reaction evidence="12">
        <text>1D-myo-inositol 3,4,6-trisphosphate + ATP = 1D-myo-inositol 1,3,4,6-tetrakisphosphate + ADP + H(+)</text>
        <dbReference type="Rhea" id="RHEA:70287"/>
        <dbReference type="ChEBI" id="CHEBI:15378"/>
        <dbReference type="ChEBI" id="CHEBI:30616"/>
        <dbReference type="ChEBI" id="CHEBI:57660"/>
        <dbReference type="ChEBI" id="CHEBI:189099"/>
        <dbReference type="ChEBI" id="CHEBI:456216"/>
    </reaction>
    <physiologicalReaction direction="left-to-right" evidence="12">
        <dbReference type="Rhea" id="RHEA:70288"/>
    </physiologicalReaction>
</comment>
<feature type="region of interest" description="Disordered" evidence="16">
    <location>
        <begin position="229"/>
        <end position="253"/>
    </location>
</feature>
<evidence type="ECO:0000256" key="9">
    <source>
        <dbReference type="ARBA" id="ARBA00033645"/>
    </source>
</evidence>
<evidence type="ECO:0000256" key="4">
    <source>
        <dbReference type="ARBA" id="ARBA00022723"/>
    </source>
</evidence>
<dbReference type="GO" id="GO:0047325">
    <property type="term" value="F:inositol-3,4,5,6-tetrakisphosphate 1-kinase activity"/>
    <property type="evidence" value="ECO:0007669"/>
    <property type="project" value="UniProtKB-EC"/>
</dbReference>
<comment type="cofactor">
    <cofactor evidence="13 15">
        <name>Mg(2+)</name>
        <dbReference type="ChEBI" id="CHEBI:18420"/>
    </cofactor>
    <text evidence="13 15">Binds 2 magnesium ions per subunit.</text>
</comment>
<keyword evidence="7 13" id="KW-0067">ATP-binding</keyword>
<dbReference type="SUPFAM" id="SSF56059">
    <property type="entry name" value="Glutathione synthetase ATP-binding domain-like"/>
    <property type="match status" value="1"/>
</dbReference>
<dbReference type="AlphaFoldDB" id="A0A6J1JBH8"/>
<feature type="binding site" evidence="14">
    <location>
        <position position="296"/>
    </location>
    <ligand>
        <name>1D-myo-inositol 1,3,4-trisphosphate</name>
        <dbReference type="ChEBI" id="CHEBI:58414"/>
    </ligand>
</feature>
<comment type="subunit">
    <text evidence="2 13">Monomer.</text>
</comment>
<proteinExistence type="inferred from homology"/>
<feature type="binding site" evidence="15">
    <location>
        <position position="296"/>
    </location>
    <ligand>
        <name>Mg(2+)</name>
        <dbReference type="ChEBI" id="CHEBI:18420"/>
        <label>2</label>
    </ligand>
</feature>
<evidence type="ECO:0000256" key="5">
    <source>
        <dbReference type="ARBA" id="ARBA00022741"/>
    </source>
</evidence>
<comment type="similarity">
    <text evidence="1 13">Belongs to the ITPK1 family.</text>
</comment>
<dbReference type="GeneID" id="111484264"/>
<evidence type="ECO:0000256" key="6">
    <source>
        <dbReference type="ARBA" id="ARBA00022777"/>
    </source>
</evidence>
<evidence type="ECO:0000256" key="14">
    <source>
        <dbReference type="PIRSR" id="PIRSR038186-1"/>
    </source>
</evidence>
<comment type="function">
    <text evidence="13">Kinase that can phosphorylate various inositol polyphosphate such as Ins(3,4,5,6)P4 or Ins(1,3,4)P3.</text>
</comment>
<dbReference type="OrthoDB" id="25308at2759"/>
<evidence type="ECO:0000259" key="17">
    <source>
        <dbReference type="PROSITE" id="PS50975"/>
    </source>
</evidence>
<feature type="compositionally biased region" description="Basic and acidic residues" evidence="16">
    <location>
        <begin position="231"/>
        <end position="249"/>
    </location>
</feature>
<reference evidence="19" key="1">
    <citation type="submission" date="2025-08" db="UniProtKB">
        <authorList>
            <consortium name="RefSeq"/>
        </authorList>
    </citation>
    <scope>IDENTIFICATION</scope>
    <source>
        <tissue evidence="19">Young leaves</tissue>
    </source>
</reference>
<evidence type="ECO:0000313" key="19">
    <source>
        <dbReference type="RefSeq" id="XP_022986561.1"/>
    </source>
</evidence>
<comment type="catalytic activity">
    <reaction evidence="11">
        <text>1D-myo-inositol 1,3,4-trisphosphate + ATP = 1D-myo-inositol 1,3,4,6-tetrakisphosphate + ADP + H(+)</text>
        <dbReference type="Rhea" id="RHEA:20940"/>
        <dbReference type="ChEBI" id="CHEBI:15378"/>
        <dbReference type="ChEBI" id="CHEBI:30616"/>
        <dbReference type="ChEBI" id="CHEBI:57660"/>
        <dbReference type="ChEBI" id="CHEBI:58414"/>
        <dbReference type="ChEBI" id="CHEBI:456216"/>
        <dbReference type="EC" id="2.7.1.159"/>
    </reaction>
    <physiologicalReaction direction="left-to-right" evidence="11">
        <dbReference type="Rhea" id="RHEA:20941"/>
    </physiologicalReaction>
</comment>
<evidence type="ECO:0000256" key="11">
    <source>
        <dbReference type="ARBA" id="ARBA00051366"/>
    </source>
</evidence>
<dbReference type="EC" id="2.7.1.134" evidence="13"/>
<comment type="catalytic activity">
    <reaction evidence="10">
        <text>1D-myo-inositol 1,3,4-trisphosphate + ATP = 1D-myo-inositol 1,3,4,5-tetrakisphosphate + ADP + H(+)</text>
        <dbReference type="Rhea" id="RHEA:13253"/>
        <dbReference type="ChEBI" id="CHEBI:15378"/>
        <dbReference type="ChEBI" id="CHEBI:30616"/>
        <dbReference type="ChEBI" id="CHEBI:57895"/>
        <dbReference type="ChEBI" id="CHEBI:58414"/>
        <dbReference type="ChEBI" id="CHEBI:456216"/>
        <dbReference type="EC" id="2.7.1.159"/>
    </reaction>
    <physiologicalReaction direction="left-to-right" evidence="10">
        <dbReference type="Rhea" id="RHEA:13254"/>
    </physiologicalReaction>
</comment>
<dbReference type="GO" id="GO:0052725">
    <property type="term" value="F:inositol-1,3,4-trisphosphate 6-kinase activity"/>
    <property type="evidence" value="ECO:0007669"/>
    <property type="project" value="InterPro"/>
</dbReference>
<feature type="binding site" evidence="14">
    <location>
        <position position="300"/>
    </location>
    <ligand>
        <name>1D-myo-inositol 1,3,4-trisphosphate</name>
        <dbReference type="ChEBI" id="CHEBI:58414"/>
    </ligand>
</feature>
<evidence type="ECO:0000256" key="8">
    <source>
        <dbReference type="ARBA" id="ARBA00022842"/>
    </source>
</evidence>
<feature type="binding site" evidence="14">
    <location>
        <position position="205"/>
    </location>
    <ligand>
        <name>ATP</name>
        <dbReference type="ChEBI" id="CHEBI:30616"/>
    </ligand>
</feature>
<keyword evidence="6 13" id="KW-0418">Kinase</keyword>
<evidence type="ECO:0000256" key="15">
    <source>
        <dbReference type="PIRSR" id="PIRSR038186-2"/>
    </source>
</evidence>
<dbReference type="GO" id="GO:0052835">
    <property type="term" value="F:inositol-3,4,6-trisphosphate 1-kinase activity"/>
    <property type="evidence" value="ECO:0007669"/>
    <property type="project" value="UniProtKB-ARBA"/>
</dbReference>
<protein>
    <recommendedName>
        <fullName evidence="13">Inositol-tetrakisphosphate 1-kinase</fullName>
        <ecNumber evidence="13">2.7.1.134</ecNumber>
    </recommendedName>
</protein>
<keyword evidence="4 13" id="KW-0479">Metal-binding</keyword>
<keyword evidence="8 13" id="KW-0460">Magnesium</keyword>
<evidence type="ECO:0000256" key="10">
    <source>
        <dbReference type="ARBA" id="ARBA00051312"/>
    </source>
</evidence>
<feature type="binding site" evidence="14">
    <location>
        <position position="190"/>
    </location>
    <ligand>
        <name>1D-myo-inositol 1,3,4-trisphosphate</name>
        <dbReference type="ChEBI" id="CHEBI:58414"/>
    </ligand>
</feature>
<accession>A0A6J1JBH8</accession>